<dbReference type="EMBL" id="LAZR01035929">
    <property type="protein sequence ID" value="KKL26179.1"/>
    <property type="molecule type" value="Genomic_DNA"/>
</dbReference>
<evidence type="ECO:0000313" key="1">
    <source>
        <dbReference type="EMBL" id="KKL26179.1"/>
    </source>
</evidence>
<comment type="caution">
    <text evidence="1">The sequence shown here is derived from an EMBL/GenBank/DDBJ whole genome shotgun (WGS) entry which is preliminary data.</text>
</comment>
<protein>
    <submittedName>
        <fullName evidence="1">Uncharacterized protein</fullName>
    </submittedName>
</protein>
<sequence>MAAGDLPLRDKYANIMTMDVTESAAGTITFNTVETNVGIDSNRREGVAILVDEIDYFLHRATLALLLDGTDSISFGITISSGVT</sequence>
<organism evidence="1">
    <name type="scientific">marine sediment metagenome</name>
    <dbReference type="NCBI Taxonomy" id="412755"/>
    <lineage>
        <taxon>unclassified sequences</taxon>
        <taxon>metagenomes</taxon>
        <taxon>ecological metagenomes</taxon>
    </lineage>
</organism>
<name>A0A0F9BWA7_9ZZZZ</name>
<accession>A0A0F9BWA7</accession>
<gene>
    <name evidence="1" type="ORF">LCGC14_2397860</name>
</gene>
<dbReference type="AlphaFoldDB" id="A0A0F9BWA7"/>
<feature type="non-terminal residue" evidence="1">
    <location>
        <position position="84"/>
    </location>
</feature>
<reference evidence="1" key="1">
    <citation type="journal article" date="2015" name="Nature">
        <title>Complex archaea that bridge the gap between prokaryotes and eukaryotes.</title>
        <authorList>
            <person name="Spang A."/>
            <person name="Saw J.H."/>
            <person name="Jorgensen S.L."/>
            <person name="Zaremba-Niedzwiedzka K."/>
            <person name="Martijn J."/>
            <person name="Lind A.E."/>
            <person name="van Eijk R."/>
            <person name="Schleper C."/>
            <person name="Guy L."/>
            <person name="Ettema T.J."/>
        </authorList>
    </citation>
    <scope>NUCLEOTIDE SEQUENCE</scope>
</reference>
<proteinExistence type="predicted"/>